<proteinExistence type="predicted"/>
<feature type="region of interest" description="Disordered" evidence="1">
    <location>
        <begin position="97"/>
        <end position="130"/>
    </location>
</feature>
<comment type="caution">
    <text evidence="2">The sequence shown here is derived from an EMBL/GenBank/DDBJ whole genome shotgun (WGS) entry which is preliminary data.</text>
</comment>
<evidence type="ECO:0000313" key="3">
    <source>
        <dbReference type="Proteomes" id="UP001341840"/>
    </source>
</evidence>
<evidence type="ECO:0000256" key="1">
    <source>
        <dbReference type="SAM" id="MobiDB-lite"/>
    </source>
</evidence>
<gene>
    <name evidence="2" type="ORF">PIB30_046907</name>
</gene>
<keyword evidence="3" id="KW-1185">Reference proteome</keyword>
<protein>
    <submittedName>
        <fullName evidence="2">Uncharacterized protein</fullName>
    </submittedName>
</protein>
<name>A0ABU6VGM4_9FABA</name>
<organism evidence="2 3">
    <name type="scientific">Stylosanthes scabra</name>
    <dbReference type="NCBI Taxonomy" id="79078"/>
    <lineage>
        <taxon>Eukaryota</taxon>
        <taxon>Viridiplantae</taxon>
        <taxon>Streptophyta</taxon>
        <taxon>Embryophyta</taxon>
        <taxon>Tracheophyta</taxon>
        <taxon>Spermatophyta</taxon>
        <taxon>Magnoliopsida</taxon>
        <taxon>eudicotyledons</taxon>
        <taxon>Gunneridae</taxon>
        <taxon>Pentapetalae</taxon>
        <taxon>rosids</taxon>
        <taxon>fabids</taxon>
        <taxon>Fabales</taxon>
        <taxon>Fabaceae</taxon>
        <taxon>Papilionoideae</taxon>
        <taxon>50 kb inversion clade</taxon>
        <taxon>dalbergioids sensu lato</taxon>
        <taxon>Dalbergieae</taxon>
        <taxon>Pterocarpus clade</taxon>
        <taxon>Stylosanthes</taxon>
    </lineage>
</organism>
<reference evidence="2 3" key="1">
    <citation type="journal article" date="2023" name="Plants (Basel)">
        <title>Bridging the Gap: Combining Genomics and Transcriptomics Approaches to Understand Stylosanthes scabra, an Orphan Legume from the Brazilian Caatinga.</title>
        <authorList>
            <person name="Ferreira-Neto J.R.C."/>
            <person name="da Silva M.D."/>
            <person name="Binneck E."/>
            <person name="de Melo N.F."/>
            <person name="da Silva R.H."/>
            <person name="de Melo A.L.T.M."/>
            <person name="Pandolfi V."/>
            <person name="Bustamante F.O."/>
            <person name="Brasileiro-Vidal A.C."/>
            <person name="Benko-Iseppon A.M."/>
        </authorList>
    </citation>
    <scope>NUCLEOTIDE SEQUENCE [LARGE SCALE GENOMIC DNA]</scope>
    <source>
        <tissue evidence="2">Leaves</tissue>
    </source>
</reference>
<accession>A0ABU6VGM4</accession>
<dbReference type="Proteomes" id="UP001341840">
    <property type="component" value="Unassembled WGS sequence"/>
</dbReference>
<dbReference type="EMBL" id="JASCZI010151331">
    <property type="protein sequence ID" value="MED6172092.1"/>
    <property type="molecule type" value="Genomic_DNA"/>
</dbReference>
<sequence>MGRKHEEGNSKGKFEDDKARKKIELKCTSVDDLISKLKAFKGALHNNKNLNTHLGARSCDPTAQPRGPKISFWMLSVDVAPPRAPMRAIALPACSSSCDRAGPKTKQNGPPIKARDRASGSCDRAVTSAA</sequence>
<evidence type="ECO:0000313" key="2">
    <source>
        <dbReference type="EMBL" id="MED6172092.1"/>
    </source>
</evidence>